<dbReference type="InterPro" id="IPR002048">
    <property type="entry name" value="EF_hand_dom"/>
</dbReference>
<feature type="domain" description="EF-hand" evidence="2">
    <location>
        <begin position="22"/>
        <end position="57"/>
    </location>
</feature>
<keyword evidence="3" id="KW-1185">Reference proteome</keyword>
<protein>
    <submittedName>
        <fullName evidence="4">Uncharacterized protein LOC118412935</fullName>
    </submittedName>
</protein>
<proteinExistence type="predicted"/>
<name>A0A9J7KWT0_BRAFL</name>
<reference evidence="4" key="2">
    <citation type="submission" date="2025-08" db="UniProtKB">
        <authorList>
            <consortium name="RefSeq"/>
        </authorList>
    </citation>
    <scope>IDENTIFICATION</scope>
    <source>
        <strain evidence="4">S238N-H82</strain>
        <tissue evidence="4">Testes</tissue>
    </source>
</reference>
<dbReference type="GeneID" id="118412935"/>
<sequence length="127" mass="14596">MGVRQEYLLVVLFVLTASAAAGRHAFTKELWSRMDGDGDSLVTKDELKTFLAGEEEKRLQAETERQWKVHRLGPRDKLTFAQFCTYILSVLLSHPAAEGPPWRVHRLGPRDKLTFAQYEKRAYKGVY</sequence>
<dbReference type="AlphaFoldDB" id="A0A9J7KWT0"/>
<evidence type="ECO:0000256" key="1">
    <source>
        <dbReference type="SAM" id="SignalP"/>
    </source>
</evidence>
<dbReference type="SUPFAM" id="SSF47473">
    <property type="entry name" value="EF-hand"/>
    <property type="match status" value="1"/>
</dbReference>
<dbReference type="GO" id="GO:0005509">
    <property type="term" value="F:calcium ion binding"/>
    <property type="evidence" value="ECO:0007669"/>
    <property type="project" value="InterPro"/>
</dbReference>
<evidence type="ECO:0000313" key="3">
    <source>
        <dbReference type="Proteomes" id="UP000001554"/>
    </source>
</evidence>
<feature type="signal peptide" evidence="1">
    <location>
        <begin position="1"/>
        <end position="21"/>
    </location>
</feature>
<dbReference type="PROSITE" id="PS50222">
    <property type="entry name" value="EF_HAND_2"/>
    <property type="match status" value="1"/>
</dbReference>
<organism evidence="3 4">
    <name type="scientific">Branchiostoma floridae</name>
    <name type="common">Florida lancelet</name>
    <name type="synonym">Amphioxus</name>
    <dbReference type="NCBI Taxonomy" id="7739"/>
    <lineage>
        <taxon>Eukaryota</taxon>
        <taxon>Metazoa</taxon>
        <taxon>Chordata</taxon>
        <taxon>Cephalochordata</taxon>
        <taxon>Leptocardii</taxon>
        <taxon>Amphioxiformes</taxon>
        <taxon>Branchiostomatidae</taxon>
        <taxon>Branchiostoma</taxon>
    </lineage>
</organism>
<dbReference type="RefSeq" id="XP_035671887.1">
    <property type="nucleotide sequence ID" value="XM_035815994.1"/>
</dbReference>
<reference evidence="3" key="1">
    <citation type="journal article" date="2020" name="Nat. Ecol. Evol.">
        <title>Deeply conserved synteny resolves early events in vertebrate evolution.</title>
        <authorList>
            <person name="Simakov O."/>
            <person name="Marletaz F."/>
            <person name="Yue J.X."/>
            <person name="O'Connell B."/>
            <person name="Jenkins J."/>
            <person name="Brandt A."/>
            <person name="Calef R."/>
            <person name="Tung C.H."/>
            <person name="Huang T.K."/>
            <person name="Schmutz J."/>
            <person name="Satoh N."/>
            <person name="Yu J.K."/>
            <person name="Putnam N.H."/>
            <person name="Green R.E."/>
            <person name="Rokhsar D.S."/>
        </authorList>
    </citation>
    <scope>NUCLEOTIDE SEQUENCE [LARGE SCALE GENOMIC DNA]</scope>
    <source>
        <strain evidence="3">S238N-H82</strain>
    </source>
</reference>
<keyword evidence="1" id="KW-0732">Signal</keyword>
<evidence type="ECO:0000313" key="4">
    <source>
        <dbReference type="RefSeq" id="XP_035671887.1"/>
    </source>
</evidence>
<accession>A0A9J7KWT0</accession>
<evidence type="ECO:0000259" key="2">
    <source>
        <dbReference type="PROSITE" id="PS50222"/>
    </source>
</evidence>
<dbReference type="Proteomes" id="UP000001554">
    <property type="component" value="Chromosome 4"/>
</dbReference>
<feature type="chain" id="PRO_5039906765" evidence="1">
    <location>
        <begin position="22"/>
        <end position="127"/>
    </location>
</feature>
<dbReference type="KEGG" id="bfo:118412935"/>
<dbReference type="InterPro" id="IPR011992">
    <property type="entry name" value="EF-hand-dom_pair"/>
</dbReference>
<gene>
    <name evidence="4" type="primary">LOC118412935</name>
</gene>